<name>A0A395IGU8_9HELO</name>
<sequence>MQEGKSNDPNDKFFWGELECLGMAFFANAPIINALYRRCKSGPVSNHLASRSQRSARNTDDIQLCSGEDSREMDFMEALRVSGPGFKELCQETSKPPPAKISPSSPRFSELKRKTIPNTNMLLSVSRSRETSRHSLRCVQTVEIFQTSEAADPQNPMLPNALGVLAESKLRLLTTMAHHYQATRISWMSYILLLIDL</sequence>
<dbReference type="Proteomes" id="UP000249056">
    <property type="component" value="Unassembled WGS sequence"/>
</dbReference>
<dbReference type="OrthoDB" id="5378633at2759"/>
<dbReference type="AlphaFoldDB" id="A0A395IGU8"/>
<accession>A0A395IGU8</accession>
<dbReference type="EMBL" id="QKRW01000051">
    <property type="protein sequence ID" value="RAL59575.1"/>
    <property type="molecule type" value="Genomic_DNA"/>
</dbReference>
<evidence type="ECO:0000313" key="1">
    <source>
        <dbReference type="EMBL" id="RAL59575.1"/>
    </source>
</evidence>
<protein>
    <submittedName>
        <fullName evidence="1">Uncharacterized protein</fullName>
    </submittedName>
</protein>
<comment type="caution">
    <text evidence="1">The sequence shown here is derived from an EMBL/GenBank/DDBJ whole genome shotgun (WGS) entry which is preliminary data.</text>
</comment>
<organism evidence="1 2">
    <name type="scientific">Monilinia fructigena</name>
    <dbReference type="NCBI Taxonomy" id="38457"/>
    <lineage>
        <taxon>Eukaryota</taxon>
        <taxon>Fungi</taxon>
        <taxon>Dikarya</taxon>
        <taxon>Ascomycota</taxon>
        <taxon>Pezizomycotina</taxon>
        <taxon>Leotiomycetes</taxon>
        <taxon>Helotiales</taxon>
        <taxon>Sclerotiniaceae</taxon>
        <taxon>Monilinia</taxon>
    </lineage>
</organism>
<reference evidence="1 2" key="1">
    <citation type="submission" date="2018-06" db="EMBL/GenBank/DDBJ databases">
        <title>Genome Sequence of the Brown Rot Fungal Pathogen Monilinia fructigena.</title>
        <authorList>
            <person name="Landi L."/>
            <person name="De Miccolis Angelini R.M."/>
            <person name="Pollastro S."/>
            <person name="Abate D."/>
            <person name="Faretra F."/>
            <person name="Romanazzi G."/>
        </authorList>
    </citation>
    <scope>NUCLEOTIDE SEQUENCE [LARGE SCALE GENOMIC DNA]</scope>
    <source>
        <strain evidence="1 2">Mfrg269</strain>
    </source>
</reference>
<keyword evidence="2" id="KW-1185">Reference proteome</keyword>
<proteinExistence type="predicted"/>
<gene>
    <name evidence="1" type="ORF">DID88_006568</name>
</gene>
<evidence type="ECO:0000313" key="2">
    <source>
        <dbReference type="Proteomes" id="UP000249056"/>
    </source>
</evidence>